<dbReference type="Gene3D" id="1.20.1270.180">
    <property type="match status" value="1"/>
</dbReference>
<evidence type="ECO:0000313" key="4">
    <source>
        <dbReference type="Proteomes" id="UP000308430"/>
    </source>
</evidence>
<evidence type="ECO:0000256" key="1">
    <source>
        <dbReference type="SAM" id="SignalP"/>
    </source>
</evidence>
<keyword evidence="4" id="KW-1185">Reference proteome</keyword>
<keyword evidence="1" id="KW-0732">Signal</keyword>
<gene>
    <name evidence="3" type="ORF">E6C76_03360</name>
</gene>
<dbReference type="OrthoDB" id="7340239at2"/>
<feature type="domain" description="Lysozyme inhibitor LprI-like N-terminal" evidence="2">
    <location>
        <begin position="24"/>
        <end position="109"/>
    </location>
</feature>
<dbReference type="InterPro" id="IPR009739">
    <property type="entry name" value="LprI-like_N"/>
</dbReference>
<dbReference type="EMBL" id="SSOC01000001">
    <property type="protein sequence ID" value="THF67416.1"/>
    <property type="molecule type" value="Genomic_DNA"/>
</dbReference>
<proteinExistence type="predicted"/>
<comment type="caution">
    <text evidence="3">The sequence shown here is derived from an EMBL/GenBank/DDBJ whole genome shotgun (WGS) entry which is preliminary data.</text>
</comment>
<dbReference type="AlphaFoldDB" id="A0A4S4B6G1"/>
<feature type="signal peptide" evidence="1">
    <location>
        <begin position="1"/>
        <end position="24"/>
    </location>
</feature>
<name>A0A4S4B6G1_9RHOO</name>
<dbReference type="Proteomes" id="UP000308430">
    <property type="component" value="Unassembled WGS sequence"/>
</dbReference>
<protein>
    <submittedName>
        <fullName evidence="3">DUF1311 domain-containing protein</fullName>
    </submittedName>
</protein>
<reference evidence="3 4" key="1">
    <citation type="submission" date="2019-04" db="EMBL/GenBank/DDBJ databases">
        <title>Azoarcus nasutitermitis sp. nov. isolated from termite nest.</title>
        <authorList>
            <person name="Lin S.-Y."/>
            <person name="Hameed A."/>
            <person name="Hsu Y.-H."/>
            <person name="Young C.-C."/>
        </authorList>
    </citation>
    <scope>NUCLEOTIDE SEQUENCE [LARGE SCALE GENOMIC DNA]</scope>
    <source>
        <strain evidence="3 4">CC-YHH838</strain>
    </source>
</reference>
<feature type="chain" id="PRO_5020336563" evidence="1">
    <location>
        <begin position="25"/>
        <end position="119"/>
    </location>
</feature>
<sequence>MPGRQISALAFVIWLFAVSSYAVAESQMEYAEKTQGSWLRQNELMENSYNRLLLEAEAELNEGPAQQLIKAKKQWEDFRKLFCKSVSSIYGGQWASVHESECRAKLAKQLQNTADSYGW</sequence>
<organism evidence="3 4">
    <name type="scientific">Pseudothauera nasutitermitis</name>
    <dbReference type="NCBI Taxonomy" id="2565930"/>
    <lineage>
        <taxon>Bacteria</taxon>
        <taxon>Pseudomonadati</taxon>
        <taxon>Pseudomonadota</taxon>
        <taxon>Betaproteobacteria</taxon>
        <taxon>Rhodocyclales</taxon>
        <taxon>Zoogloeaceae</taxon>
        <taxon>Pseudothauera</taxon>
    </lineage>
</organism>
<evidence type="ECO:0000259" key="2">
    <source>
        <dbReference type="Pfam" id="PF07007"/>
    </source>
</evidence>
<accession>A0A4S4B6G1</accession>
<evidence type="ECO:0000313" key="3">
    <source>
        <dbReference type="EMBL" id="THF67416.1"/>
    </source>
</evidence>
<dbReference type="Pfam" id="PF07007">
    <property type="entry name" value="LprI"/>
    <property type="match status" value="1"/>
</dbReference>
<dbReference type="RefSeq" id="WP_136346825.1">
    <property type="nucleotide sequence ID" value="NZ_SSOC01000001.1"/>
</dbReference>